<proteinExistence type="predicted"/>
<dbReference type="Pfam" id="PF13362">
    <property type="entry name" value="Toprim_3"/>
    <property type="match status" value="1"/>
</dbReference>
<evidence type="ECO:0000259" key="3">
    <source>
        <dbReference type="Pfam" id="PF19263"/>
    </source>
</evidence>
<dbReference type="SUPFAM" id="SSF52540">
    <property type="entry name" value="P-loop containing nucleoside triphosphate hydrolases"/>
    <property type="match status" value="1"/>
</dbReference>
<sequence length="818" mass="90354">MGTNYDDVLRQLTAFGLILDRGGLEIGRMVRCKVEGGGREKRGWYMLHEFPKSDGTLLIVGSYGVWRGNENNAQKIELGKADPLTADQAAALKRRLAEDRKRIELERAREAARAAERARKAWAVLPAEGEAPYLKQKGVGGHGLKFTKNGSAVLPIVDTGGKIHGLQFLRTAAQAREANRPAKEFWPAGLAKKSHFHLLGHAPQWIVLLAEGYATAASLYEATGLPVACAFDAGNLLPVAEALRKRYKRARILVCADDDLFGTCQARAENGTRCAARVVLTEHPATCPECGQPHRCDNAGINAAGAVAVAVSGAWLKPAFHDEAARREKFISSGRKDSDFNDLHALEGLAAVGAQVRARLSELQWDAPKPRAVSSSTPGGGAAKLKPIQYVDELLSRYSLVYAAGGAVFDRQEHCLLPITDMRNLCIRPDVHKAWMEHGDRDVVRQEEVGFDPACSDPSVTCNLWGGWPTSPKAGKCDKLLELLAYMCSGERNSRELYEWVLRWVAYPIQHPGAKMKTTIVVHGPQGTGKNLFFETVMAIYGKYGRILDQDALTDKHNDWASRKLFLIADEVVAQAHRFEVKNKLKTLITGTWIRINPKHIAAYDEANHVNLVFLSNESMPVVLEEDDRRHCIIWTPPKKPKEFYAELLAEIDAGGAAALHDYLLHLDLGDFNPGTLPPETAAKRELIDLAQDSPVEFIDAVFRRDVANTIVDVGGKPVVPAGLTQDWFDIYRHWCSQVGVKPASLKRFVNALEKKRAYRADRKRYMTWPEYGVPTKVGPHSVLLLGNEAPEGEDEAEWLGKHVAALRAKSGDQRASR</sequence>
<evidence type="ECO:0000256" key="1">
    <source>
        <dbReference type="SAM" id="Coils"/>
    </source>
</evidence>
<evidence type="ECO:0000259" key="2">
    <source>
        <dbReference type="Pfam" id="PF13362"/>
    </source>
</evidence>
<protein>
    <submittedName>
        <fullName evidence="4">DNA primase</fullName>
    </submittedName>
</protein>
<name>A0ABR8UGK3_9GAMM</name>
<feature type="coiled-coil region" evidence="1">
    <location>
        <begin position="86"/>
        <end position="118"/>
    </location>
</feature>
<dbReference type="Pfam" id="PF19263">
    <property type="entry name" value="DUF5906"/>
    <property type="match status" value="1"/>
</dbReference>
<feature type="domain" description="Toprim" evidence="2">
    <location>
        <begin position="207"/>
        <end position="266"/>
    </location>
</feature>
<keyword evidence="5" id="KW-1185">Reference proteome</keyword>
<organism evidence="4 5">
    <name type="scientific">Luteimonas colneyensis</name>
    <dbReference type="NCBI Taxonomy" id="2762230"/>
    <lineage>
        <taxon>Bacteria</taxon>
        <taxon>Pseudomonadati</taxon>
        <taxon>Pseudomonadota</taxon>
        <taxon>Gammaproteobacteria</taxon>
        <taxon>Lysobacterales</taxon>
        <taxon>Lysobacteraceae</taxon>
        <taxon>Luteimonas</taxon>
    </lineage>
</organism>
<evidence type="ECO:0000313" key="5">
    <source>
        <dbReference type="Proteomes" id="UP000647183"/>
    </source>
</evidence>
<feature type="domain" description="NrS-1 polymerase-like helicase" evidence="3">
    <location>
        <begin position="523"/>
        <end position="630"/>
    </location>
</feature>
<reference evidence="4 5" key="1">
    <citation type="submission" date="2020-08" db="EMBL/GenBank/DDBJ databases">
        <title>A Genomic Blueprint of the Chicken Gut Microbiome.</title>
        <authorList>
            <person name="Gilroy R."/>
            <person name="Ravi A."/>
            <person name="Getino M."/>
            <person name="Pursley I."/>
            <person name="Horton D.L."/>
            <person name="Alikhan N.-F."/>
            <person name="Baker D."/>
            <person name="Gharbi K."/>
            <person name="Hall N."/>
            <person name="Watson M."/>
            <person name="Adriaenssens E.M."/>
            <person name="Foster-Nyarko E."/>
            <person name="Jarju S."/>
            <person name="Secka A."/>
            <person name="Antonio M."/>
            <person name="Oren A."/>
            <person name="Chaudhuri R."/>
            <person name="La Ragione R.M."/>
            <person name="Hildebrand F."/>
            <person name="Pallen M.J."/>
        </authorList>
    </citation>
    <scope>NUCLEOTIDE SEQUENCE [LARGE SCALE GENOMIC DNA]</scope>
    <source>
        <strain evidence="4 5">Sa2BVA3</strain>
    </source>
</reference>
<dbReference type="Proteomes" id="UP000647183">
    <property type="component" value="Unassembled WGS sequence"/>
</dbReference>
<dbReference type="InterPro" id="IPR027417">
    <property type="entry name" value="P-loop_NTPase"/>
</dbReference>
<dbReference type="InterPro" id="IPR045455">
    <property type="entry name" value="NrS-1_pol-like_helicase"/>
</dbReference>
<dbReference type="CDD" id="cd01029">
    <property type="entry name" value="TOPRIM_primases"/>
    <property type="match status" value="1"/>
</dbReference>
<dbReference type="EMBL" id="JACSQJ010000001">
    <property type="protein sequence ID" value="MBD7987126.1"/>
    <property type="molecule type" value="Genomic_DNA"/>
</dbReference>
<dbReference type="InterPro" id="IPR006171">
    <property type="entry name" value="TOPRIM_dom"/>
</dbReference>
<evidence type="ECO:0000313" key="4">
    <source>
        <dbReference type="EMBL" id="MBD7987126.1"/>
    </source>
</evidence>
<accession>A0ABR8UGK3</accession>
<comment type="caution">
    <text evidence="4">The sequence shown here is derived from an EMBL/GenBank/DDBJ whole genome shotgun (WGS) entry which is preliminary data.</text>
</comment>
<dbReference type="Gene3D" id="3.40.50.300">
    <property type="entry name" value="P-loop containing nucleotide triphosphate hydrolases"/>
    <property type="match status" value="1"/>
</dbReference>
<dbReference type="RefSeq" id="WP_191728341.1">
    <property type="nucleotide sequence ID" value="NZ_JACSQJ010000001.1"/>
</dbReference>
<gene>
    <name evidence="4" type="ORF">H9645_03700</name>
</gene>
<keyword evidence="1" id="KW-0175">Coiled coil</keyword>
<dbReference type="InterPro" id="IPR034154">
    <property type="entry name" value="TOPRIM_DnaG/twinkle"/>
</dbReference>